<dbReference type="RefSeq" id="WP_146306481.1">
    <property type="nucleotide sequence ID" value="NZ_VOHS01000019.1"/>
</dbReference>
<protein>
    <recommendedName>
        <fullName evidence="4">Transmembrane protein</fullName>
    </recommendedName>
</protein>
<accession>A0A5C6LP28</accession>
<dbReference type="AlphaFoldDB" id="A0A5C6LP28"/>
<sequence>MISRDNDIANELRELIPEAEWPGIKPFPGKVPTGYFDQLPGNILQKVYATEAKEELEMLSPLLSAIPKSVPLSVPQDYFNQLSQNILLNISENITSASDSVMASDDEPSILADLPKAFPMTAPAGYFDQLPARLLQQIHASEAREELAALSPLLADMPKNMPLSVPEGYFAQLSTEVIAAVAASATKPATVISEQLSAPAPTTVIRKMHSRRYIKWAVAASLIALVSVSTLLFVRDNNHSANIIDNALANVSDQEIMEYLQAHTDAFDKEELASYAPAAEESYEIPEVDELPAEAIEHYLDNTGLLKESLTDN</sequence>
<evidence type="ECO:0000313" key="2">
    <source>
        <dbReference type="EMBL" id="TWV99040.1"/>
    </source>
</evidence>
<dbReference type="Proteomes" id="UP000318815">
    <property type="component" value="Unassembled WGS sequence"/>
</dbReference>
<gene>
    <name evidence="2" type="ORF">FEF09_18465</name>
</gene>
<proteinExistence type="predicted"/>
<keyword evidence="1" id="KW-0472">Membrane</keyword>
<dbReference type="OrthoDB" id="677448at2"/>
<reference evidence="2 3" key="1">
    <citation type="submission" date="2019-08" db="EMBL/GenBank/DDBJ databases">
        <title>Whole genome sequencing of chitin degrading bacteria Chitinophaga pinensis YS16.</title>
        <authorList>
            <person name="Singh R.P."/>
            <person name="Manchanda G."/>
            <person name="Maurya I.K."/>
            <person name="Joshi N.K."/>
            <person name="Srivastava A.K."/>
        </authorList>
    </citation>
    <scope>NUCLEOTIDE SEQUENCE [LARGE SCALE GENOMIC DNA]</scope>
    <source>
        <strain evidence="2 3">YS-16</strain>
    </source>
</reference>
<keyword evidence="3" id="KW-1185">Reference proteome</keyword>
<organism evidence="2 3">
    <name type="scientific">Chitinophaga pinensis</name>
    <dbReference type="NCBI Taxonomy" id="79329"/>
    <lineage>
        <taxon>Bacteria</taxon>
        <taxon>Pseudomonadati</taxon>
        <taxon>Bacteroidota</taxon>
        <taxon>Chitinophagia</taxon>
        <taxon>Chitinophagales</taxon>
        <taxon>Chitinophagaceae</taxon>
        <taxon>Chitinophaga</taxon>
    </lineage>
</organism>
<keyword evidence="1" id="KW-0812">Transmembrane</keyword>
<evidence type="ECO:0008006" key="4">
    <source>
        <dbReference type="Google" id="ProtNLM"/>
    </source>
</evidence>
<feature type="transmembrane region" description="Helical" evidence="1">
    <location>
        <begin position="213"/>
        <end position="234"/>
    </location>
</feature>
<keyword evidence="1" id="KW-1133">Transmembrane helix</keyword>
<evidence type="ECO:0000256" key="1">
    <source>
        <dbReference type="SAM" id="Phobius"/>
    </source>
</evidence>
<name>A0A5C6LP28_9BACT</name>
<dbReference type="EMBL" id="VOHS01000019">
    <property type="protein sequence ID" value="TWV99040.1"/>
    <property type="molecule type" value="Genomic_DNA"/>
</dbReference>
<evidence type="ECO:0000313" key="3">
    <source>
        <dbReference type="Proteomes" id="UP000318815"/>
    </source>
</evidence>
<comment type="caution">
    <text evidence="2">The sequence shown here is derived from an EMBL/GenBank/DDBJ whole genome shotgun (WGS) entry which is preliminary data.</text>
</comment>